<protein>
    <submittedName>
        <fullName evidence="1">Uncharacterized protein</fullName>
    </submittedName>
</protein>
<dbReference type="EnsemblPlants" id="AVESA.00010b.r2.4DG0740890.2">
    <property type="protein sequence ID" value="AVESA.00010b.r2.4DG0740890.2.CDS"/>
    <property type="gene ID" value="AVESA.00010b.r2.4DG0740890"/>
</dbReference>
<accession>A0ACD5X274</accession>
<reference evidence="1" key="1">
    <citation type="submission" date="2021-05" db="EMBL/GenBank/DDBJ databases">
        <authorList>
            <person name="Scholz U."/>
            <person name="Mascher M."/>
            <person name="Fiebig A."/>
        </authorList>
    </citation>
    <scope>NUCLEOTIDE SEQUENCE [LARGE SCALE GENOMIC DNA]</scope>
</reference>
<evidence type="ECO:0000313" key="1">
    <source>
        <dbReference type="EnsemblPlants" id="AVESA.00010b.r2.4DG0740890.2.CDS"/>
    </source>
</evidence>
<proteinExistence type="predicted"/>
<organism evidence="1 2">
    <name type="scientific">Avena sativa</name>
    <name type="common">Oat</name>
    <dbReference type="NCBI Taxonomy" id="4498"/>
    <lineage>
        <taxon>Eukaryota</taxon>
        <taxon>Viridiplantae</taxon>
        <taxon>Streptophyta</taxon>
        <taxon>Embryophyta</taxon>
        <taxon>Tracheophyta</taxon>
        <taxon>Spermatophyta</taxon>
        <taxon>Magnoliopsida</taxon>
        <taxon>Liliopsida</taxon>
        <taxon>Poales</taxon>
        <taxon>Poaceae</taxon>
        <taxon>BOP clade</taxon>
        <taxon>Pooideae</taxon>
        <taxon>Poodae</taxon>
        <taxon>Poeae</taxon>
        <taxon>Poeae Chloroplast Group 1 (Aveneae type)</taxon>
        <taxon>Aveninae</taxon>
        <taxon>Avena</taxon>
    </lineage>
</organism>
<reference evidence="1" key="2">
    <citation type="submission" date="2025-09" db="UniProtKB">
        <authorList>
            <consortium name="EnsemblPlants"/>
        </authorList>
    </citation>
    <scope>IDENTIFICATION</scope>
</reference>
<sequence>MNTPCKKCKEAGEHRSWNHTGEQDKHFFKVMIGDFHERLTIPDRFAQHFRGATGRTIKLESHKGYTVDVQVTWNLEKLVIESGWEEFASAHDLRMGDFLVFNYDGNSQLKVLIFGPSGCEKTSACHLVKNAAPGEESWRNSSDILSTFHDLPMEFPQGGNQTSARWDSSGEGNSIISISSSSSASESAGYDSQFQNSHTLCTVKLHTCIYLLFFVLGDISPWEDNHEADHEAHEHDMPSRILTKGTLAAINHVQKKQLEEKVRAIYSGIPIYGCAIGKSNIYGENRILEISRKYAQVYLPFEDQMLTLQRHAKKWSVRCHVKDGKSKRLLRGWKEFAHDNNLQLGDVCLFELLTNKMKYVMNVHVIRKSIRKR</sequence>
<evidence type="ECO:0000313" key="2">
    <source>
        <dbReference type="Proteomes" id="UP001732700"/>
    </source>
</evidence>
<name>A0ACD5X274_AVESA</name>
<keyword evidence="2" id="KW-1185">Reference proteome</keyword>
<dbReference type="Proteomes" id="UP001732700">
    <property type="component" value="Chromosome 4D"/>
</dbReference>